<feature type="domain" description="Regulator of ribonuclease activity B" evidence="1">
    <location>
        <begin position="22"/>
        <end position="118"/>
    </location>
</feature>
<dbReference type="InterPro" id="IPR036701">
    <property type="entry name" value="RraB-like_sf"/>
</dbReference>
<name>A0ABP9WK40_9MICO</name>
<reference evidence="2 3" key="1">
    <citation type="submission" date="2024-02" db="EMBL/GenBank/DDBJ databases">
        <title>Lysinimicrobium sediminis NBRC 112286.</title>
        <authorList>
            <person name="Ichikawa N."/>
            <person name="Katano-Makiyama Y."/>
            <person name="Hidaka K."/>
        </authorList>
    </citation>
    <scope>NUCLEOTIDE SEQUENCE [LARGE SCALE GENOMIC DNA]</scope>
    <source>
        <strain evidence="2 3">NBRC 112286</strain>
    </source>
</reference>
<proteinExistence type="predicted"/>
<organism evidence="2 3">
    <name type="scientific">Demequina sediminis</name>
    <dbReference type="NCBI Taxonomy" id="1930058"/>
    <lineage>
        <taxon>Bacteria</taxon>
        <taxon>Bacillati</taxon>
        <taxon>Actinomycetota</taxon>
        <taxon>Actinomycetes</taxon>
        <taxon>Micrococcales</taxon>
        <taxon>Demequinaceae</taxon>
        <taxon>Demequina</taxon>
    </lineage>
</organism>
<comment type="caution">
    <text evidence="2">The sequence shown here is derived from an EMBL/GenBank/DDBJ whole genome shotgun (WGS) entry which is preliminary data.</text>
</comment>
<dbReference type="EMBL" id="BAABRR010000011">
    <property type="protein sequence ID" value="GAA5519603.1"/>
    <property type="molecule type" value="Genomic_DNA"/>
</dbReference>
<sequence>MGFLTKVFGGRKRVEPHGLWSDDAEQLAALAARGGVPEAPRESEFFLSFTSDVRAKAAADELRSARVTHELVEPSHDIPEWMIFVRRYNAPLVPNVLRDTVDLCEDIAARHGGDYEGWAGLLTSEEKDAT</sequence>
<evidence type="ECO:0000313" key="3">
    <source>
        <dbReference type="Proteomes" id="UP001426770"/>
    </source>
</evidence>
<keyword evidence="3" id="KW-1185">Reference proteome</keyword>
<dbReference type="Gene3D" id="3.30.70.970">
    <property type="entry name" value="RraB-like"/>
    <property type="match status" value="1"/>
</dbReference>
<dbReference type="SUPFAM" id="SSF89946">
    <property type="entry name" value="Hypothetical protein VC0424"/>
    <property type="match status" value="1"/>
</dbReference>
<dbReference type="Pfam" id="PF06877">
    <property type="entry name" value="RraB"/>
    <property type="match status" value="1"/>
</dbReference>
<dbReference type="RefSeq" id="WP_286216574.1">
    <property type="nucleotide sequence ID" value="NZ_AP027736.1"/>
</dbReference>
<dbReference type="InterPro" id="IPR009671">
    <property type="entry name" value="RraB_dom"/>
</dbReference>
<gene>
    <name evidence="2" type="ORF">Lsed01_02054</name>
</gene>
<evidence type="ECO:0000313" key="2">
    <source>
        <dbReference type="EMBL" id="GAA5519603.1"/>
    </source>
</evidence>
<protein>
    <recommendedName>
        <fullName evidence="1">Regulator of ribonuclease activity B domain-containing protein</fullName>
    </recommendedName>
</protein>
<dbReference type="Proteomes" id="UP001426770">
    <property type="component" value="Unassembled WGS sequence"/>
</dbReference>
<accession>A0ABP9WK40</accession>
<evidence type="ECO:0000259" key="1">
    <source>
        <dbReference type="Pfam" id="PF06877"/>
    </source>
</evidence>